<dbReference type="SUPFAM" id="SSF101898">
    <property type="entry name" value="NHL repeat"/>
    <property type="match status" value="1"/>
</dbReference>
<dbReference type="Gene3D" id="2.120.10.30">
    <property type="entry name" value="TolB, C-terminal domain"/>
    <property type="match status" value="1"/>
</dbReference>
<evidence type="ECO:0000256" key="1">
    <source>
        <dbReference type="SAM" id="SignalP"/>
    </source>
</evidence>
<dbReference type="Proteomes" id="UP000214720">
    <property type="component" value="Unassembled WGS sequence"/>
</dbReference>
<keyword evidence="1" id="KW-0732">Signal</keyword>
<dbReference type="RefSeq" id="WP_089164126.1">
    <property type="nucleotide sequence ID" value="NZ_MTHB01000223.1"/>
</dbReference>
<dbReference type="PROSITE" id="PS51257">
    <property type="entry name" value="PROKAR_LIPOPROTEIN"/>
    <property type="match status" value="1"/>
</dbReference>
<feature type="signal peptide" evidence="1">
    <location>
        <begin position="1"/>
        <end position="30"/>
    </location>
</feature>
<name>A0A226WSZ4_CABSO</name>
<protein>
    <submittedName>
        <fullName evidence="2">Uncharacterized protein</fullName>
    </submittedName>
</protein>
<proteinExistence type="predicted"/>
<evidence type="ECO:0000313" key="2">
    <source>
        <dbReference type="EMBL" id="OXC74315.1"/>
    </source>
</evidence>
<dbReference type="InterPro" id="IPR011042">
    <property type="entry name" value="6-blade_b-propeller_TolB-like"/>
</dbReference>
<dbReference type="AlphaFoldDB" id="A0A226WSZ4"/>
<sequence length="308" mass="31784">MPQRLTRYALTLASTLSAAAVIALSGCSSAQIVSAPQRVTLDARANGIAIRPADGTIFITDDKTNSVLSSPDGKTFTPFAAIPVVTGQGNALSQVSAADTGSLLVGRFGFGTAGAVFDIVANGSISPLSGTDPIRRRLGLAAIGTGKILSTWFVKNGNSPATGGLSLITYDVSTHAASERNLLTGLAKPVGIAVQGDVVFISDQADNMILKTSLSGLINRAQANGLSTTVIKINGPDLLTIDSNGTLYTKCNVTAVCRISPDESVVVIANDFEDARGVAIDPAHHLLYVIDRPKSADSASILRIIPLN</sequence>
<gene>
    <name evidence="2" type="ORF">BSU04_32690</name>
</gene>
<dbReference type="OrthoDB" id="8897756at2"/>
<reference evidence="3" key="1">
    <citation type="submission" date="2017-01" db="EMBL/GenBank/DDBJ databases">
        <title>Genome Analysis of Deinococcus marmoris KOPRI26562.</title>
        <authorList>
            <person name="Kim J.H."/>
            <person name="Oh H.-M."/>
        </authorList>
    </citation>
    <scope>NUCLEOTIDE SEQUENCE [LARGE SCALE GENOMIC DNA]</scope>
    <source>
        <strain evidence="3">PAMC 26633</strain>
    </source>
</reference>
<comment type="caution">
    <text evidence="2">The sequence shown here is derived from an EMBL/GenBank/DDBJ whole genome shotgun (WGS) entry which is preliminary data.</text>
</comment>
<evidence type="ECO:0000313" key="3">
    <source>
        <dbReference type="Proteomes" id="UP000214720"/>
    </source>
</evidence>
<dbReference type="EMBL" id="MTHB01000223">
    <property type="protein sequence ID" value="OXC74315.1"/>
    <property type="molecule type" value="Genomic_DNA"/>
</dbReference>
<organism evidence="2 3">
    <name type="scientific">Caballeronia sordidicola</name>
    <name type="common">Burkholderia sordidicola</name>
    <dbReference type="NCBI Taxonomy" id="196367"/>
    <lineage>
        <taxon>Bacteria</taxon>
        <taxon>Pseudomonadati</taxon>
        <taxon>Pseudomonadota</taxon>
        <taxon>Betaproteobacteria</taxon>
        <taxon>Burkholderiales</taxon>
        <taxon>Burkholderiaceae</taxon>
        <taxon>Caballeronia</taxon>
    </lineage>
</organism>
<feature type="chain" id="PRO_5012691779" evidence="1">
    <location>
        <begin position="31"/>
        <end position="308"/>
    </location>
</feature>
<accession>A0A226WSZ4</accession>